<dbReference type="Gene3D" id="2.40.10.120">
    <property type="match status" value="1"/>
</dbReference>
<dbReference type="Pfam" id="PF13365">
    <property type="entry name" value="Trypsin_2"/>
    <property type="match status" value="1"/>
</dbReference>
<keyword evidence="3" id="KW-0732">Signal</keyword>
<gene>
    <name evidence="4" type="ORF">B9G79_02060</name>
</gene>
<dbReference type="InterPro" id="IPR001940">
    <property type="entry name" value="Peptidase_S1C"/>
</dbReference>
<proteinExistence type="predicted"/>
<evidence type="ECO:0000256" key="1">
    <source>
        <dbReference type="ARBA" id="ARBA00022670"/>
    </source>
</evidence>
<reference evidence="4 5" key="1">
    <citation type="submission" date="2017-04" db="EMBL/GenBank/DDBJ databases">
        <title>Whole genome sequence of Bdellovibrio bacteriovorus strain SSB218315.</title>
        <authorList>
            <person name="Oyedara O."/>
            <person name="Rodriguez-Perez M.A."/>
        </authorList>
    </citation>
    <scope>NUCLEOTIDE SEQUENCE [LARGE SCALE GENOMIC DNA]</scope>
    <source>
        <strain evidence="4 5">SSB218315</strain>
    </source>
</reference>
<organism evidence="4 5">
    <name type="scientific">Bdellovibrio bacteriovorus</name>
    <dbReference type="NCBI Taxonomy" id="959"/>
    <lineage>
        <taxon>Bacteria</taxon>
        <taxon>Pseudomonadati</taxon>
        <taxon>Bdellovibrionota</taxon>
        <taxon>Bdellovibrionia</taxon>
        <taxon>Bdellovibrionales</taxon>
        <taxon>Pseudobdellovibrionaceae</taxon>
        <taxon>Bdellovibrio</taxon>
    </lineage>
</organism>
<keyword evidence="1" id="KW-0645">Protease</keyword>
<dbReference type="PANTHER" id="PTHR43343:SF3">
    <property type="entry name" value="PROTEASE DO-LIKE 8, CHLOROPLASTIC"/>
    <property type="match status" value="1"/>
</dbReference>
<accession>A0A1Z3N4N2</accession>
<feature type="signal peptide" evidence="3">
    <location>
        <begin position="1"/>
        <end position="18"/>
    </location>
</feature>
<dbReference type="GO" id="GO:0006508">
    <property type="term" value="P:proteolysis"/>
    <property type="evidence" value="ECO:0007669"/>
    <property type="project" value="UniProtKB-KW"/>
</dbReference>
<dbReference type="EMBL" id="CP020946">
    <property type="protein sequence ID" value="ASD62432.1"/>
    <property type="molecule type" value="Genomic_DNA"/>
</dbReference>
<dbReference type="SUPFAM" id="SSF50494">
    <property type="entry name" value="Trypsin-like serine proteases"/>
    <property type="match status" value="1"/>
</dbReference>
<evidence type="ECO:0000256" key="3">
    <source>
        <dbReference type="SAM" id="SignalP"/>
    </source>
</evidence>
<protein>
    <submittedName>
        <fullName evidence="4">Heat-shock protein HtrA</fullName>
    </submittedName>
</protein>
<feature type="chain" id="PRO_5013119948" evidence="3">
    <location>
        <begin position="19"/>
        <end position="351"/>
    </location>
</feature>
<evidence type="ECO:0000256" key="2">
    <source>
        <dbReference type="ARBA" id="ARBA00022801"/>
    </source>
</evidence>
<evidence type="ECO:0000313" key="5">
    <source>
        <dbReference type="Proteomes" id="UP000197003"/>
    </source>
</evidence>
<evidence type="ECO:0000313" key="4">
    <source>
        <dbReference type="EMBL" id="ASD62432.1"/>
    </source>
</evidence>
<dbReference type="PANTHER" id="PTHR43343">
    <property type="entry name" value="PEPTIDASE S12"/>
    <property type="match status" value="1"/>
</dbReference>
<dbReference type="InterPro" id="IPR009003">
    <property type="entry name" value="Peptidase_S1_PA"/>
</dbReference>
<dbReference type="OrthoDB" id="9758917at2"/>
<name>A0A1Z3N4N2_BDEBC</name>
<dbReference type="PRINTS" id="PR00834">
    <property type="entry name" value="PROTEASES2C"/>
</dbReference>
<dbReference type="RefSeq" id="WP_088564072.1">
    <property type="nucleotide sequence ID" value="NZ_CP020946.1"/>
</dbReference>
<keyword evidence="2" id="KW-0378">Hydrolase</keyword>
<sequence length="351" mass="38663">MKFLFGVLLMAVALPATAADTVWSAVFEKARPAIPVIRSKGGVCSGALISPTEILTARHCVFDLRPITVQWLENDKVVTQQSAIISRWDKDNDIAILTLDAPAKATPLKFANLASIKVGQECATIGHPFGTRLDFDTNLNNDMLFNFTKGMVTKINSDKNFLTDMSVSPGNSGGAVLNDQGEIIGVVSAKYVRKAAGSIGRMIHPAKLATLKDQPSRTFSSRDAKASFDLNVKETFVSLHHNGKEIKDNALALDLSIWLRDRFLVGVERSVSSSKEDIEYRGLALAYRWYFETANFLPFYAGVGYKRLTFEEYNERNYAMIYLSGMGFNIEAGMSPQDSSETFLSVGISIF</sequence>
<dbReference type="Proteomes" id="UP000197003">
    <property type="component" value="Chromosome"/>
</dbReference>
<dbReference type="InterPro" id="IPR051201">
    <property type="entry name" value="Chloro_Bact_Ser_Proteases"/>
</dbReference>
<dbReference type="AlphaFoldDB" id="A0A1Z3N4N2"/>
<dbReference type="GO" id="GO:0004252">
    <property type="term" value="F:serine-type endopeptidase activity"/>
    <property type="evidence" value="ECO:0007669"/>
    <property type="project" value="InterPro"/>
</dbReference>